<dbReference type="GO" id="GO:0000049">
    <property type="term" value="F:tRNA binding"/>
    <property type="evidence" value="ECO:0007669"/>
    <property type="project" value="UniProtKB-KW"/>
</dbReference>
<comment type="function">
    <text evidence="3">A 50S ribosomal subunit assembly protein with GTPase activity, required for 50S subunit assembly at low temperatures, may also play a role in translation. Binds GTP and analogs. Binds the 70S ribosome between the 30S and 50S subunits, in a similar position as ribosome-bound EF-G; it contacts a number of ribosomal proteins, both rRNAs and the A-site tRNA.</text>
</comment>
<keyword evidence="3" id="KW-0378">Hydrolase</keyword>
<dbReference type="Gene3D" id="3.30.70.240">
    <property type="match status" value="1"/>
</dbReference>
<dbReference type="FunFam" id="3.30.70.870:FF:000003">
    <property type="entry name" value="GTP-binding protein TypA"/>
    <property type="match status" value="1"/>
</dbReference>
<name>A0A328AXS1_9CAUL</name>
<evidence type="ECO:0000256" key="2">
    <source>
        <dbReference type="ARBA" id="ARBA00023134"/>
    </source>
</evidence>
<dbReference type="InterPro" id="IPR006298">
    <property type="entry name" value="BipA"/>
</dbReference>
<dbReference type="PROSITE" id="PS51722">
    <property type="entry name" value="G_TR_2"/>
    <property type="match status" value="1"/>
</dbReference>
<dbReference type="Pfam" id="PF03144">
    <property type="entry name" value="GTP_EFTU_D2"/>
    <property type="match status" value="1"/>
</dbReference>
<feature type="binding site" evidence="3">
    <location>
        <begin position="13"/>
        <end position="18"/>
    </location>
    <ligand>
        <name>GTP</name>
        <dbReference type="ChEBI" id="CHEBI:37565"/>
    </ligand>
</feature>
<proteinExistence type="inferred from homology"/>
<keyword evidence="1 3" id="KW-0547">Nucleotide-binding</keyword>
<dbReference type="GO" id="GO:1990904">
    <property type="term" value="C:ribonucleoprotein complex"/>
    <property type="evidence" value="ECO:0007669"/>
    <property type="project" value="TreeGrafter"/>
</dbReference>
<accession>A0A328AXS1</accession>
<dbReference type="InterPro" id="IPR027417">
    <property type="entry name" value="P-loop_NTPase"/>
</dbReference>
<dbReference type="SUPFAM" id="SSF50447">
    <property type="entry name" value="Translation proteins"/>
    <property type="match status" value="1"/>
</dbReference>
<dbReference type="InterPro" id="IPR000795">
    <property type="entry name" value="T_Tr_GTP-bd_dom"/>
</dbReference>
<dbReference type="FunFam" id="3.40.50.300:FF:000055">
    <property type="entry name" value="GTP-binding protein TypA"/>
    <property type="match status" value="1"/>
</dbReference>
<dbReference type="GO" id="GO:0019843">
    <property type="term" value="F:rRNA binding"/>
    <property type="evidence" value="ECO:0007669"/>
    <property type="project" value="UniProtKB-KW"/>
</dbReference>
<keyword evidence="2 3" id="KW-0342">GTP-binding</keyword>
<dbReference type="NCBIfam" id="TIGR00231">
    <property type="entry name" value="small_GTP"/>
    <property type="match status" value="1"/>
</dbReference>
<feature type="domain" description="Tr-type G" evidence="4">
    <location>
        <begin position="1"/>
        <end position="200"/>
    </location>
</feature>
<comment type="caution">
    <text evidence="5">The sequence shown here is derived from an EMBL/GenBank/DDBJ whole genome shotgun (WGS) entry which is preliminary data.</text>
</comment>
<dbReference type="InterPro" id="IPR009000">
    <property type="entry name" value="Transl_B-barrel_sf"/>
</dbReference>
<dbReference type="GO" id="GO:0005525">
    <property type="term" value="F:GTP binding"/>
    <property type="evidence" value="ECO:0007669"/>
    <property type="project" value="UniProtKB-UniRule"/>
</dbReference>
<dbReference type="Gene3D" id="3.30.70.870">
    <property type="entry name" value="Elongation Factor G (Translational Gtpase), domain 3"/>
    <property type="match status" value="1"/>
</dbReference>
<dbReference type="Gene3D" id="2.40.50.250">
    <property type="entry name" value="bipa protein"/>
    <property type="match status" value="1"/>
</dbReference>
<organism evidence="5 6">
    <name type="scientific">Phenylobacterium hankyongense</name>
    <dbReference type="NCBI Taxonomy" id="1813876"/>
    <lineage>
        <taxon>Bacteria</taxon>
        <taxon>Pseudomonadati</taxon>
        <taxon>Pseudomonadota</taxon>
        <taxon>Alphaproteobacteria</taxon>
        <taxon>Caulobacterales</taxon>
        <taxon>Caulobacteraceae</taxon>
        <taxon>Phenylobacterium</taxon>
    </lineage>
</organism>
<dbReference type="GO" id="GO:0000027">
    <property type="term" value="P:ribosomal large subunit assembly"/>
    <property type="evidence" value="ECO:0007669"/>
    <property type="project" value="UniProtKB-UniRule"/>
</dbReference>
<dbReference type="InterPro" id="IPR047043">
    <property type="entry name" value="BipA_III"/>
</dbReference>
<dbReference type="EMBL" id="QFYP01000001">
    <property type="protein sequence ID" value="RAK59075.1"/>
    <property type="molecule type" value="Genomic_DNA"/>
</dbReference>
<dbReference type="InterPro" id="IPR047041">
    <property type="entry name" value="BipA_GTP-bd_dom"/>
</dbReference>
<dbReference type="InterPro" id="IPR000640">
    <property type="entry name" value="EFG_V-like"/>
</dbReference>
<gene>
    <name evidence="5" type="primary">typA</name>
    <name evidence="3" type="synonym">bipA</name>
    <name evidence="5" type="ORF">DJ021_04295</name>
</gene>
<dbReference type="InterPro" id="IPR047042">
    <property type="entry name" value="BipA_II"/>
</dbReference>
<dbReference type="AlphaFoldDB" id="A0A328AXS1"/>
<dbReference type="FunFam" id="2.40.50.250:FF:000001">
    <property type="entry name" value="GTP-binding protein TypA"/>
    <property type="match status" value="1"/>
</dbReference>
<evidence type="ECO:0000259" key="4">
    <source>
        <dbReference type="PROSITE" id="PS51722"/>
    </source>
</evidence>
<sequence length="610" mass="66656">MSLRNIAIIAHVDHGKTTLVDQLLAQSGVFRANEATVERAMDSNDQERERGITILAKCTSVLWHGEAGETRINIIDTPGHADFGGEVERILGMVDGCVLLVDAEEGVMPQTKFVLGKALKMGLRPIVCLNKVDRAHADPDRVLNDAFDLFAAMGATDEQLDFPHIYASGKNGWATLDMSKPSETLAPLFDLIVKHVPEPKAVARKDEPFQILSVLIENDPFLGRLLTGRIESGKATPGLAIHALGIDGQEVERGRITKVLAFRGLKRQPIEDAEAGDIVAIAGLSKATVADTLCALDVTEALPAQPIDPPTISMTVSVNDSPLAGREGDKVQSRVIRDRLLKEAQSNVAIRVSETPDKDAYEVAGRGELQLGVLIEGMRREGFELSISRPRVVFQTDPETGERLEPIEDVMIDVDDEYTGIVIEKLSARKAELKDMGPSGAGKTRISLMSPSRSLIGYQGEFLTDTRGSGVLNRVFSHYEPYKGAIDAGRKGVLVSNSEGETAAFALWNLEDRGTMFVGGGEKTYQGMIIGENSRQDDLDVNPMKAKQLTNVRASGKDEAIRLTPPRRPTLEQAIAYIDEDELVEVTPKSIRLRKKVLNPSFRKKRVKDE</sequence>
<dbReference type="FunFam" id="3.30.70.240:FF:000002">
    <property type="entry name" value="GTP-binding protein TypA"/>
    <property type="match status" value="1"/>
</dbReference>
<keyword evidence="3" id="KW-0699">rRNA-binding</keyword>
<reference evidence="6" key="1">
    <citation type="submission" date="2018-05" db="EMBL/GenBank/DDBJ databases">
        <authorList>
            <person name="Li X."/>
        </authorList>
    </citation>
    <scope>NUCLEOTIDE SEQUENCE [LARGE SCALE GENOMIC DNA]</scope>
    <source>
        <strain evidence="6">HKS-05</strain>
    </source>
</reference>
<dbReference type="Pfam" id="PF00679">
    <property type="entry name" value="EFG_C"/>
    <property type="match status" value="1"/>
</dbReference>
<evidence type="ECO:0000313" key="6">
    <source>
        <dbReference type="Proteomes" id="UP000249842"/>
    </source>
</evidence>
<dbReference type="PROSITE" id="PS00301">
    <property type="entry name" value="G_TR_1"/>
    <property type="match status" value="1"/>
</dbReference>
<dbReference type="GO" id="GO:0003924">
    <property type="term" value="F:GTPase activity"/>
    <property type="evidence" value="ECO:0007669"/>
    <property type="project" value="UniProtKB-UniRule"/>
</dbReference>
<dbReference type="PANTHER" id="PTHR42908:SF8">
    <property type="entry name" value="TR-TYPE G DOMAIN-CONTAINING PROTEIN"/>
    <property type="match status" value="1"/>
</dbReference>
<protein>
    <recommendedName>
        <fullName evidence="3">Large ribosomal subunit assembly factor BipA</fullName>
        <ecNumber evidence="3">3.6.5.-</ecNumber>
    </recommendedName>
    <alternativeName>
        <fullName evidence="3">GTP-binding protein BipA</fullName>
    </alternativeName>
</protein>
<dbReference type="EC" id="3.6.5.-" evidence="3"/>
<comment type="subunit">
    <text evidence="3">Monomer.</text>
</comment>
<dbReference type="NCBIfam" id="TIGR01394">
    <property type="entry name" value="TypA_BipA"/>
    <property type="match status" value="1"/>
</dbReference>
<evidence type="ECO:0000256" key="1">
    <source>
        <dbReference type="ARBA" id="ARBA00022741"/>
    </source>
</evidence>
<dbReference type="SUPFAM" id="SSF52540">
    <property type="entry name" value="P-loop containing nucleoside triphosphate hydrolases"/>
    <property type="match status" value="1"/>
</dbReference>
<evidence type="ECO:0000256" key="3">
    <source>
        <dbReference type="HAMAP-Rule" id="MF_00849"/>
    </source>
</evidence>
<dbReference type="InterPro" id="IPR048876">
    <property type="entry name" value="BipA_C"/>
</dbReference>
<comment type="similarity">
    <text evidence="3">Belongs to the TRAFAC class translation factor GTPase superfamily. Classic translation factor GTPase family. BipA subfamily.</text>
</comment>
<dbReference type="GO" id="GO:0005829">
    <property type="term" value="C:cytosol"/>
    <property type="evidence" value="ECO:0007669"/>
    <property type="project" value="TreeGrafter"/>
</dbReference>
<dbReference type="SMART" id="SM00838">
    <property type="entry name" value="EFG_C"/>
    <property type="match status" value="1"/>
</dbReference>
<dbReference type="CDD" id="cd03691">
    <property type="entry name" value="BipA_TypA_II"/>
    <property type="match status" value="1"/>
</dbReference>
<comment type="catalytic activity">
    <reaction evidence="3">
        <text>GTP + H2O = GDP + phosphate + H(+)</text>
        <dbReference type="Rhea" id="RHEA:19669"/>
        <dbReference type="ChEBI" id="CHEBI:15377"/>
        <dbReference type="ChEBI" id="CHEBI:15378"/>
        <dbReference type="ChEBI" id="CHEBI:37565"/>
        <dbReference type="ChEBI" id="CHEBI:43474"/>
        <dbReference type="ChEBI" id="CHEBI:58189"/>
    </reaction>
</comment>
<dbReference type="InterPro" id="IPR005225">
    <property type="entry name" value="Small_GTP-bd"/>
</dbReference>
<keyword evidence="3" id="KW-0820">tRNA-binding</keyword>
<dbReference type="InterPro" id="IPR042116">
    <property type="entry name" value="TypA/BipA_C"/>
</dbReference>
<dbReference type="PRINTS" id="PR00315">
    <property type="entry name" value="ELONGATNFCT"/>
</dbReference>
<keyword evidence="3" id="KW-0694">RNA-binding</keyword>
<dbReference type="InterPro" id="IPR035651">
    <property type="entry name" value="BipA_V"/>
</dbReference>
<dbReference type="Pfam" id="PF00009">
    <property type="entry name" value="GTP_EFTU"/>
    <property type="match status" value="1"/>
</dbReference>
<dbReference type="Gene3D" id="2.40.30.10">
    <property type="entry name" value="Translation factors"/>
    <property type="match status" value="1"/>
</dbReference>
<dbReference type="RefSeq" id="WP_111456368.1">
    <property type="nucleotide sequence ID" value="NZ_QFYP01000001.1"/>
</dbReference>
<feature type="binding site" evidence="3">
    <location>
        <begin position="130"/>
        <end position="133"/>
    </location>
    <ligand>
        <name>GTP</name>
        <dbReference type="ChEBI" id="CHEBI:37565"/>
    </ligand>
</feature>
<dbReference type="GO" id="GO:0097216">
    <property type="term" value="F:guanosine tetraphosphate binding"/>
    <property type="evidence" value="ECO:0007669"/>
    <property type="project" value="UniProtKB-ARBA"/>
</dbReference>
<dbReference type="InterPro" id="IPR035647">
    <property type="entry name" value="EFG_III/V"/>
</dbReference>
<dbReference type="InterPro" id="IPR004161">
    <property type="entry name" value="EFTu-like_2"/>
</dbReference>
<keyword evidence="3" id="KW-0963">Cytoplasm</keyword>
<dbReference type="HAMAP" id="MF_00849">
    <property type="entry name" value="BipA"/>
    <property type="match status" value="1"/>
</dbReference>
<dbReference type="SUPFAM" id="SSF54980">
    <property type="entry name" value="EF-G C-terminal domain-like"/>
    <property type="match status" value="2"/>
</dbReference>
<dbReference type="CDD" id="cd01891">
    <property type="entry name" value="TypA_BipA"/>
    <property type="match status" value="1"/>
</dbReference>
<dbReference type="CDD" id="cd03710">
    <property type="entry name" value="BipA_TypA_C"/>
    <property type="match status" value="1"/>
</dbReference>
<dbReference type="OrthoDB" id="9802948at2"/>
<dbReference type="PANTHER" id="PTHR42908">
    <property type="entry name" value="TRANSLATION ELONGATION FACTOR-RELATED"/>
    <property type="match status" value="1"/>
</dbReference>
<evidence type="ECO:0000313" key="5">
    <source>
        <dbReference type="EMBL" id="RAK59075.1"/>
    </source>
</evidence>
<dbReference type="InterPro" id="IPR031157">
    <property type="entry name" value="G_TR_CS"/>
</dbReference>
<keyword evidence="6" id="KW-1185">Reference proteome</keyword>
<dbReference type="Pfam" id="PF21018">
    <property type="entry name" value="BipA_C"/>
    <property type="match status" value="1"/>
</dbReference>
<dbReference type="CDD" id="cd16263">
    <property type="entry name" value="BipA_III"/>
    <property type="match status" value="1"/>
</dbReference>
<dbReference type="Gene3D" id="3.40.50.300">
    <property type="entry name" value="P-loop containing nucleotide triphosphate hydrolases"/>
    <property type="match status" value="1"/>
</dbReference>
<dbReference type="GO" id="GO:0043022">
    <property type="term" value="F:ribosome binding"/>
    <property type="evidence" value="ECO:0007669"/>
    <property type="project" value="UniProtKB-UniRule"/>
</dbReference>
<comment type="subcellular location">
    <subcellularLocation>
        <location evidence="3">Cytoplasm</location>
    </subcellularLocation>
    <text evidence="3">Binds to ribosomes.</text>
</comment>
<dbReference type="Proteomes" id="UP000249842">
    <property type="component" value="Unassembled WGS sequence"/>
</dbReference>
<keyword evidence="3" id="KW-0690">Ribosome biogenesis</keyword>